<reference evidence="2 3" key="1">
    <citation type="submission" date="2018-11" db="EMBL/GenBank/DDBJ databases">
        <title>Genome sequence and assembly of Colletotrichum spinosum.</title>
        <authorList>
            <person name="Gan P."/>
            <person name="Shirasu K."/>
        </authorList>
    </citation>
    <scope>NUCLEOTIDE SEQUENCE [LARGE SCALE GENOMIC DNA]</scope>
    <source>
        <strain evidence="2 3">CBS 515.97</strain>
    </source>
</reference>
<feature type="compositionally biased region" description="Low complexity" evidence="1">
    <location>
        <begin position="37"/>
        <end position="48"/>
    </location>
</feature>
<keyword evidence="3" id="KW-1185">Reference proteome</keyword>
<feature type="compositionally biased region" description="Basic residues" evidence="1">
    <location>
        <begin position="195"/>
        <end position="204"/>
    </location>
</feature>
<dbReference type="Proteomes" id="UP000295083">
    <property type="component" value="Unassembled WGS sequence"/>
</dbReference>
<proteinExistence type="predicted"/>
<name>A0A4R8PZA7_9PEZI</name>
<protein>
    <submittedName>
        <fullName evidence="2">Uncharacterized protein</fullName>
    </submittedName>
</protein>
<feature type="region of interest" description="Disordered" evidence="1">
    <location>
        <begin position="127"/>
        <end position="158"/>
    </location>
</feature>
<sequence length="244" mass="26929">MRSWADCIRPRGQRQPPPPPGQDGPKRTQPCQPWLWFPTTSSSGFPPSLGDPRKNWTETVVASQHDGPTNRVPRPLTARGGKAAASRRLPRGYPSTRHPCARECVDGHLVDAVISRTPDICTALKPERASQTETGHATIEQATSRRSRGAKAQKVEKQTVPWPKKSMLFFESAATHRAPIPTLTDTPVKTGRSCNNHHRPRCRHMGGPTNFTVSVRPEPGSQCQLRNETTTMGGETGANLTRRR</sequence>
<feature type="region of interest" description="Disordered" evidence="1">
    <location>
        <begin position="180"/>
        <end position="244"/>
    </location>
</feature>
<comment type="caution">
    <text evidence="2">The sequence shown here is derived from an EMBL/GenBank/DDBJ whole genome shotgun (WGS) entry which is preliminary data.</text>
</comment>
<accession>A0A4R8PZA7</accession>
<feature type="compositionally biased region" description="Polar residues" evidence="1">
    <location>
        <begin position="221"/>
        <end position="233"/>
    </location>
</feature>
<evidence type="ECO:0000256" key="1">
    <source>
        <dbReference type="SAM" id="MobiDB-lite"/>
    </source>
</evidence>
<feature type="compositionally biased region" description="Polar residues" evidence="1">
    <location>
        <begin position="131"/>
        <end position="144"/>
    </location>
</feature>
<dbReference type="AlphaFoldDB" id="A0A4R8PZA7"/>
<evidence type="ECO:0000313" key="3">
    <source>
        <dbReference type="Proteomes" id="UP000295083"/>
    </source>
</evidence>
<feature type="region of interest" description="Disordered" evidence="1">
    <location>
        <begin position="1"/>
        <end position="94"/>
    </location>
</feature>
<evidence type="ECO:0000313" key="2">
    <source>
        <dbReference type="EMBL" id="TDZ31292.1"/>
    </source>
</evidence>
<gene>
    <name evidence="2" type="ORF">C8035_v001787</name>
</gene>
<organism evidence="2 3">
    <name type="scientific">Colletotrichum spinosum</name>
    <dbReference type="NCBI Taxonomy" id="1347390"/>
    <lineage>
        <taxon>Eukaryota</taxon>
        <taxon>Fungi</taxon>
        <taxon>Dikarya</taxon>
        <taxon>Ascomycota</taxon>
        <taxon>Pezizomycotina</taxon>
        <taxon>Sordariomycetes</taxon>
        <taxon>Hypocreomycetidae</taxon>
        <taxon>Glomerellales</taxon>
        <taxon>Glomerellaceae</taxon>
        <taxon>Colletotrichum</taxon>
        <taxon>Colletotrichum orbiculare species complex</taxon>
    </lineage>
</organism>
<dbReference type="EMBL" id="QAPG01000106">
    <property type="protein sequence ID" value="TDZ31292.1"/>
    <property type="molecule type" value="Genomic_DNA"/>
</dbReference>